<evidence type="ECO:0000259" key="6">
    <source>
        <dbReference type="Pfam" id="PF02776"/>
    </source>
</evidence>
<dbReference type="SUPFAM" id="SSF52518">
    <property type="entry name" value="Thiamin diphosphate-binding fold (THDP-binding)"/>
    <property type="match status" value="2"/>
</dbReference>
<dbReference type="InterPro" id="IPR012001">
    <property type="entry name" value="Thiamin_PyroP_enz_TPP-bd_dom"/>
</dbReference>
<dbReference type="InterPro" id="IPR011766">
    <property type="entry name" value="TPP_enzyme_TPP-bd"/>
</dbReference>
<protein>
    <submittedName>
        <fullName evidence="7">Benzoylformate decarboxylase</fullName>
    </submittedName>
</protein>
<dbReference type="PANTHER" id="PTHR18968:SF133">
    <property type="entry name" value="BENZOYLFORMATE DECARBOXYLASE"/>
    <property type="match status" value="1"/>
</dbReference>
<dbReference type="EMBL" id="RJKM01000001">
    <property type="protein sequence ID" value="ROP35197.1"/>
    <property type="molecule type" value="Genomic_DNA"/>
</dbReference>
<dbReference type="Gene3D" id="3.40.50.970">
    <property type="match status" value="2"/>
</dbReference>
<evidence type="ECO:0000256" key="2">
    <source>
        <dbReference type="ARBA" id="ARBA00023052"/>
    </source>
</evidence>
<feature type="domain" description="Thiamine pyrophosphate enzyme TPP-binding" evidence="5">
    <location>
        <begin position="415"/>
        <end position="540"/>
    </location>
</feature>
<dbReference type="GO" id="GO:0003984">
    <property type="term" value="F:acetolactate synthase activity"/>
    <property type="evidence" value="ECO:0007669"/>
    <property type="project" value="TreeGrafter"/>
</dbReference>
<dbReference type="CDD" id="cd02002">
    <property type="entry name" value="TPP_BFDC"/>
    <property type="match status" value="1"/>
</dbReference>
<accession>A0A3N1GY89</accession>
<dbReference type="GO" id="GO:0030976">
    <property type="term" value="F:thiamine pyrophosphate binding"/>
    <property type="evidence" value="ECO:0007669"/>
    <property type="project" value="InterPro"/>
</dbReference>
<feature type="domain" description="Thiamine pyrophosphate enzyme central" evidence="4">
    <location>
        <begin position="196"/>
        <end position="288"/>
    </location>
</feature>
<keyword evidence="8" id="KW-1185">Reference proteome</keyword>
<proteinExistence type="inferred from homology"/>
<dbReference type="CDD" id="cd07035">
    <property type="entry name" value="TPP_PYR_POX_like"/>
    <property type="match status" value="1"/>
</dbReference>
<organism evidence="7 8">
    <name type="scientific">Saccharothrix texasensis</name>
    <dbReference type="NCBI Taxonomy" id="103734"/>
    <lineage>
        <taxon>Bacteria</taxon>
        <taxon>Bacillati</taxon>
        <taxon>Actinomycetota</taxon>
        <taxon>Actinomycetes</taxon>
        <taxon>Pseudonocardiales</taxon>
        <taxon>Pseudonocardiaceae</taxon>
        <taxon>Saccharothrix</taxon>
    </lineage>
</organism>
<evidence type="ECO:0000256" key="1">
    <source>
        <dbReference type="ARBA" id="ARBA00007812"/>
    </source>
</evidence>
<dbReference type="Gene3D" id="3.40.50.1220">
    <property type="entry name" value="TPP-binding domain"/>
    <property type="match status" value="1"/>
</dbReference>
<feature type="domain" description="Thiamine pyrophosphate enzyme N-terminal TPP-binding" evidence="6">
    <location>
        <begin position="10"/>
        <end position="111"/>
    </location>
</feature>
<dbReference type="InterPro" id="IPR012000">
    <property type="entry name" value="Thiamin_PyroP_enz_cen_dom"/>
</dbReference>
<dbReference type="InterPro" id="IPR029061">
    <property type="entry name" value="THDP-binding"/>
</dbReference>
<dbReference type="AlphaFoldDB" id="A0A3N1GY89"/>
<dbReference type="RefSeq" id="WP_268957712.1">
    <property type="nucleotide sequence ID" value="NZ_RJKM01000001.1"/>
</dbReference>
<reference evidence="7 8" key="1">
    <citation type="submission" date="2018-11" db="EMBL/GenBank/DDBJ databases">
        <title>Sequencing the genomes of 1000 actinobacteria strains.</title>
        <authorList>
            <person name="Klenk H.-P."/>
        </authorList>
    </citation>
    <scope>NUCLEOTIDE SEQUENCE [LARGE SCALE GENOMIC DNA]</scope>
    <source>
        <strain evidence="7 8">DSM 44231</strain>
    </source>
</reference>
<dbReference type="InterPro" id="IPR029035">
    <property type="entry name" value="DHS-like_NAD/FAD-binding_dom"/>
</dbReference>
<gene>
    <name evidence="7" type="ORF">EDD40_0418</name>
</gene>
<keyword evidence="2 3" id="KW-0786">Thiamine pyrophosphate</keyword>
<dbReference type="GO" id="GO:0000287">
    <property type="term" value="F:magnesium ion binding"/>
    <property type="evidence" value="ECO:0007669"/>
    <property type="project" value="InterPro"/>
</dbReference>
<dbReference type="Proteomes" id="UP000268727">
    <property type="component" value="Unassembled WGS sequence"/>
</dbReference>
<dbReference type="NCBIfam" id="NF005485">
    <property type="entry name" value="PRK07092.1"/>
    <property type="match status" value="1"/>
</dbReference>
<evidence type="ECO:0000259" key="4">
    <source>
        <dbReference type="Pfam" id="PF00205"/>
    </source>
</evidence>
<dbReference type="PANTHER" id="PTHR18968">
    <property type="entry name" value="THIAMINE PYROPHOSPHATE ENZYMES"/>
    <property type="match status" value="1"/>
</dbReference>
<dbReference type="Pfam" id="PF02775">
    <property type="entry name" value="TPP_enzyme_C"/>
    <property type="match status" value="1"/>
</dbReference>
<sequence length="550" mass="58959">MSADGTNSRTVREETLEVFRQLGMTTIFSNPSHTEMKLFEEWPDDFRFIMGLQEATVVGMADGHAQATGEPSLVIINGGPGVGNAMGSIYTAASAHTPMVIIGGLQARKLQLGAPFLDAPEATSLPRPFIKWAGEAARPQDVPALIEKAYHIAKQAPAGPVFVGVPEDDWIRPAQSTPHKVRSVRSAVVPDPEVLATVADALNSAERPAIVAGPGVEIGGARRDLIKLAERLNARVYGSPVWPRGSFPENHPLFGGVLAPMPELINQRLGEHDVVVILGSPAFTLFTTADLFSNAPAPLDGTDSPALPEGTAFYHVTDDPEAAAWSAAGHAFVAPPARFARDLVPLLPQRQRVPLPALREPVPVPQPSEPLTQAYLFHLLSQELPADAQLFEELPIARADFHEQIPLGADNGYFATASGALGFPFAAAVGYAIARPDQRTVVVVGEGSAQYTLHALWTAAKHNLPITFVIPDNAGYLSLKYYLDDTSQKAWQIGWDLSGVDMAQLARGFGCRAERIESPEHLRASLKDALSADGPVLLDVVVDDPGLFRL</sequence>
<comment type="caution">
    <text evidence="7">The sequence shown here is derived from an EMBL/GenBank/DDBJ whole genome shotgun (WGS) entry which is preliminary data.</text>
</comment>
<dbReference type="SUPFAM" id="SSF52467">
    <property type="entry name" value="DHS-like NAD/FAD-binding domain"/>
    <property type="match status" value="1"/>
</dbReference>
<evidence type="ECO:0000259" key="5">
    <source>
        <dbReference type="Pfam" id="PF02775"/>
    </source>
</evidence>
<dbReference type="Pfam" id="PF02776">
    <property type="entry name" value="TPP_enzyme_N"/>
    <property type="match status" value="1"/>
</dbReference>
<comment type="similarity">
    <text evidence="1 3">Belongs to the TPP enzyme family.</text>
</comment>
<dbReference type="GO" id="GO:0050660">
    <property type="term" value="F:flavin adenine dinucleotide binding"/>
    <property type="evidence" value="ECO:0007669"/>
    <property type="project" value="TreeGrafter"/>
</dbReference>
<evidence type="ECO:0000256" key="3">
    <source>
        <dbReference type="RuleBase" id="RU362132"/>
    </source>
</evidence>
<dbReference type="Pfam" id="PF00205">
    <property type="entry name" value="TPP_enzyme_M"/>
    <property type="match status" value="1"/>
</dbReference>
<evidence type="ECO:0000313" key="7">
    <source>
        <dbReference type="EMBL" id="ROP35197.1"/>
    </source>
</evidence>
<evidence type="ECO:0000313" key="8">
    <source>
        <dbReference type="Proteomes" id="UP000268727"/>
    </source>
</evidence>
<dbReference type="InterPro" id="IPR045229">
    <property type="entry name" value="TPP_enz"/>
</dbReference>
<name>A0A3N1GY89_9PSEU</name>